<dbReference type="PANTHER" id="PTHR34595:SF7">
    <property type="entry name" value="SLL1039 PROTEIN"/>
    <property type="match status" value="1"/>
</dbReference>
<protein>
    <submittedName>
        <fullName evidence="2">Alpha-E domain-containing protein</fullName>
    </submittedName>
</protein>
<accession>A0A4R6AJP7</accession>
<dbReference type="Pfam" id="PF04168">
    <property type="entry name" value="Alpha-E"/>
    <property type="match status" value="1"/>
</dbReference>
<proteinExistence type="predicted"/>
<evidence type="ECO:0000313" key="2">
    <source>
        <dbReference type="EMBL" id="TDL83575.1"/>
    </source>
</evidence>
<gene>
    <name evidence="2" type="ORF">E2L08_02715</name>
</gene>
<reference evidence="2 3" key="1">
    <citation type="submission" date="2019-03" db="EMBL/GenBank/DDBJ databases">
        <title>Primorskyibacter sp. SS33 isolated from sediments.</title>
        <authorList>
            <person name="Xunke S."/>
        </authorList>
    </citation>
    <scope>NUCLEOTIDE SEQUENCE [LARGE SCALE GENOMIC DNA]</scope>
    <source>
        <strain evidence="2 3">SS33</strain>
    </source>
</reference>
<dbReference type="PANTHER" id="PTHR34595">
    <property type="entry name" value="BLR5612 PROTEIN"/>
    <property type="match status" value="1"/>
</dbReference>
<comment type="caution">
    <text evidence="2">The sequence shown here is derived from an EMBL/GenBank/DDBJ whole genome shotgun (WGS) entry which is preliminary data.</text>
</comment>
<dbReference type="InterPro" id="IPR007296">
    <property type="entry name" value="DUF403"/>
</dbReference>
<dbReference type="Proteomes" id="UP000295701">
    <property type="component" value="Unassembled WGS sequence"/>
</dbReference>
<dbReference type="OrthoDB" id="9803532at2"/>
<keyword evidence="3" id="KW-1185">Reference proteome</keyword>
<dbReference type="InterPro" id="IPR051680">
    <property type="entry name" value="ATP-dep_Glu-Cys_Ligase-2"/>
</dbReference>
<dbReference type="RefSeq" id="WP_133395528.1">
    <property type="nucleotide sequence ID" value="NZ_SNAA01000002.1"/>
</dbReference>
<evidence type="ECO:0000313" key="3">
    <source>
        <dbReference type="Proteomes" id="UP000295701"/>
    </source>
</evidence>
<dbReference type="EMBL" id="SNAA01000002">
    <property type="protein sequence ID" value="TDL83575.1"/>
    <property type="molecule type" value="Genomic_DNA"/>
</dbReference>
<sequence length="317" mass="35395">MLSRTAANLYWMSRYVERAETNVRLLEVAARQALLPDTGGGNRNEWESVLLASGTKPAFDQKYGEAVERNVETHLFFDLDNPSSVASCLTQARENGRIVRTALTTQVWEALNNAWSETRDLARQERSSLATRDLVDWTLRTTALIRGSMLATQLRNDGWDFMNIGTYLERADSTARLIDVKYYVLLPHVSMVGSGLDNYQWRTLLRALNGTRAFSWVYGGEVTATKIVDLLVLNRIFPRSLVSSVDEVVAHLERLGRAYGRTTDAQAAARSLSARLAATDAPAIFDEGLHDFLQDFMREVGALGIAVNRAYLSGDAR</sequence>
<organism evidence="2 3">
    <name type="scientific">Palleronia sediminis</name>
    <dbReference type="NCBI Taxonomy" id="2547833"/>
    <lineage>
        <taxon>Bacteria</taxon>
        <taxon>Pseudomonadati</taxon>
        <taxon>Pseudomonadota</taxon>
        <taxon>Alphaproteobacteria</taxon>
        <taxon>Rhodobacterales</taxon>
        <taxon>Roseobacteraceae</taxon>
        <taxon>Palleronia</taxon>
    </lineage>
</organism>
<dbReference type="AlphaFoldDB" id="A0A4R6AJP7"/>
<feature type="domain" description="DUF403" evidence="1">
    <location>
        <begin position="1"/>
        <end position="312"/>
    </location>
</feature>
<evidence type="ECO:0000259" key="1">
    <source>
        <dbReference type="Pfam" id="PF04168"/>
    </source>
</evidence>
<name>A0A4R6AJP7_9RHOB</name>